<dbReference type="RefSeq" id="WP_379287260.1">
    <property type="nucleotide sequence ID" value="NZ_JBHTIU010000027.1"/>
</dbReference>
<feature type="coiled-coil region" evidence="1">
    <location>
        <begin position="32"/>
        <end position="82"/>
    </location>
</feature>
<evidence type="ECO:0000256" key="1">
    <source>
        <dbReference type="SAM" id="Coils"/>
    </source>
</evidence>
<dbReference type="Proteomes" id="UP001597120">
    <property type="component" value="Unassembled WGS sequence"/>
</dbReference>
<proteinExistence type="predicted"/>
<keyword evidence="1" id="KW-0175">Coiled coil</keyword>
<gene>
    <name evidence="2" type="ORF">ACFQ03_07780</name>
</gene>
<protein>
    <submittedName>
        <fullName evidence="2">Uncharacterized protein</fullName>
    </submittedName>
</protein>
<comment type="caution">
    <text evidence="2">The sequence shown here is derived from an EMBL/GenBank/DDBJ whole genome shotgun (WGS) entry which is preliminary data.</text>
</comment>
<dbReference type="EMBL" id="JBHTIU010000027">
    <property type="protein sequence ID" value="MFD0869046.1"/>
    <property type="molecule type" value="Genomic_DNA"/>
</dbReference>
<name>A0ABW3D920_9BACL</name>
<reference evidence="3" key="1">
    <citation type="journal article" date="2019" name="Int. J. Syst. Evol. Microbiol.">
        <title>The Global Catalogue of Microorganisms (GCM) 10K type strain sequencing project: providing services to taxonomists for standard genome sequencing and annotation.</title>
        <authorList>
            <consortium name="The Broad Institute Genomics Platform"/>
            <consortium name="The Broad Institute Genome Sequencing Center for Infectious Disease"/>
            <person name="Wu L."/>
            <person name="Ma J."/>
        </authorList>
    </citation>
    <scope>NUCLEOTIDE SEQUENCE [LARGE SCALE GENOMIC DNA]</scope>
    <source>
        <strain evidence="3">CCUG 57263</strain>
    </source>
</reference>
<evidence type="ECO:0000313" key="2">
    <source>
        <dbReference type="EMBL" id="MFD0869046.1"/>
    </source>
</evidence>
<evidence type="ECO:0000313" key="3">
    <source>
        <dbReference type="Proteomes" id="UP001597120"/>
    </source>
</evidence>
<organism evidence="2 3">
    <name type="scientific">Paenibacillus residui</name>
    <dbReference type="NCBI Taxonomy" id="629724"/>
    <lineage>
        <taxon>Bacteria</taxon>
        <taxon>Bacillati</taxon>
        <taxon>Bacillota</taxon>
        <taxon>Bacilli</taxon>
        <taxon>Bacillales</taxon>
        <taxon>Paenibacillaceae</taxon>
        <taxon>Paenibacillus</taxon>
    </lineage>
</organism>
<keyword evidence="3" id="KW-1185">Reference proteome</keyword>
<accession>A0ABW3D920</accession>
<sequence>MSQSVTRIQELLDACQQILDHMELPSSSQFQVEELRHLINSEREELTHYSDEHDTAIHLNSLRNSVEKMEQLNEQLIAYAEQRYSDASGGAAMSFEAQPLEDQLHQEEAYHGKIDYKSCLKLKENLEKIHQELG</sequence>